<evidence type="ECO:0000313" key="1">
    <source>
        <dbReference type="EMBL" id="KAJ8885332.1"/>
    </source>
</evidence>
<comment type="caution">
    <text evidence="1">The sequence shown here is derived from an EMBL/GenBank/DDBJ whole genome shotgun (WGS) entry which is preliminary data.</text>
</comment>
<organism evidence="1 2">
    <name type="scientific">Dryococelus australis</name>
    <dbReference type="NCBI Taxonomy" id="614101"/>
    <lineage>
        <taxon>Eukaryota</taxon>
        <taxon>Metazoa</taxon>
        <taxon>Ecdysozoa</taxon>
        <taxon>Arthropoda</taxon>
        <taxon>Hexapoda</taxon>
        <taxon>Insecta</taxon>
        <taxon>Pterygota</taxon>
        <taxon>Neoptera</taxon>
        <taxon>Polyneoptera</taxon>
        <taxon>Phasmatodea</taxon>
        <taxon>Verophasmatodea</taxon>
        <taxon>Anareolatae</taxon>
        <taxon>Phasmatidae</taxon>
        <taxon>Eurycanthinae</taxon>
        <taxon>Dryococelus</taxon>
    </lineage>
</organism>
<reference evidence="1 2" key="1">
    <citation type="submission" date="2023-02" db="EMBL/GenBank/DDBJ databases">
        <title>LHISI_Scaffold_Assembly.</title>
        <authorList>
            <person name="Stuart O.P."/>
            <person name="Cleave R."/>
            <person name="Magrath M.J.L."/>
            <person name="Mikheyev A.S."/>
        </authorList>
    </citation>
    <scope>NUCLEOTIDE SEQUENCE [LARGE SCALE GENOMIC DNA]</scope>
    <source>
        <strain evidence="1">Daus_M_001</strain>
        <tissue evidence="1">Leg muscle</tissue>
    </source>
</reference>
<keyword evidence="2" id="KW-1185">Reference proteome</keyword>
<sequence length="96" mass="10102">MRQNPSRNVIRYQAGQLIGNAWKKAATAGNAVTGSEATGIFPLNPDAIPDHFYSISESSCTSVTNGCSHVAPLNTNILDGRTYAPIGPNRPSQSTG</sequence>
<name>A0ABQ9HLW7_9NEOP</name>
<evidence type="ECO:0000313" key="2">
    <source>
        <dbReference type="Proteomes" id="UP001159363"/>
    </source>
</evidence>
<protein>
    <submittedName>
        <fullName evidence="1">Uncharacterized protein</fullName>
    </submittedName>
</protein>
<proteinExistence type="predicted"/>
<dbReference type="Proteomes" id="UP001159363">
    <property type="component" value="Chromosome X"/>
</dbReference>
<accession>A0ABQ9HLW7</accession>
<dbReference type="EMBL" id="JARBHB010000004">
    <property type="protein sequence ID" value="KAJ8885332.1"/>
    <property type="molecule type" value="Genomic_DNA"/>
</dbReference>
<gene>
    <name evidence="1" type="ORF">PR048_011529</name>
</gene>